<keyword evidence="1" id="KW-1133">Transmembrane helix</keyword>
<feature type="transmembrane region" description="Helical" evidence="1">
    <location>
        <begin position="12"/>
        <end position="33"/>
    </location>
</feature>
<dbReference type="InterPro" id="IPR037522">
    <property type="entry name" value="HD_GYP_dom"/>
</dbReference>
<feature type="transmembrane region" description="Helical" evidence="1">
    <location>
        <begin position="110"/>
        <end position="130"/>
    </location>
</feature>
<comment type="caution">
    <text evidence="3">The sequence shown here is derived from an EMBL/GenBank/DDBJ whole genome shotgun (WGS) entry which is preliminary data.</text>
</comment>
<dbReference type="SUPFAM" id="SSF55781">
    <property type="entry name" value="GAF domain-like"/>
    <property type="match status" value="1"/>
</dbReference>
<dbReference type="SMART" id="SM00471">
    <property type="entry name" value="HDc"/>
    <property type="match status" value="1"/>
</dbReference>
<dbReference type="PANTHER" id="PTHR45228">
    <property type="entry name" value="CYCLIC DI-GMP PHOSPHODIESTERASE TM_0186-RELATED"/>
    <property type="match status" value="1"/>
</dbReference>
<sequence length="568" mass="65047">MKSISTYFKRQLVVTFIGFIAVASILMGLYYFMEDYKVLYKDTSTIFANLNTIFTRGTIEDGAIELLSTYIPQNKLKEFKEQGNLSALQEEARRLVPLLQDMRNEHLKRLLQFLELGILFIAPPFMLLLLQTILSHRYITKAILSQKNMLLQFNETLFTGVQSFGTTAPSVAPPYKEMQEMGTFFERTMDIMNLVQELLTMDLSFSTEAFIDQFGTVFCSERYQHILPCDRFSLAIYQSSQNLLVAFHATVRGKKPVFLNKGFNQPLSDTSLYKIINQGLPFRIINNLEERQSISSDLLLKEGIHANLTVPIIINQRLFGFLFFAHRQKHVYTGEMGKVASLVANIVRSRFFYSYAIQKTLSVFGDGIVNIVEFKDDETADHTRRVSLYAEVLADILREQGRITPQKAEEIRSYAPLHDIGKIGIPDLILLKPAKLTSEEWYLMKQHPLIGGRLIKNANQQLINQMGFGLLHTAYNLIIDHHEWWDGTGYPQGKRGMDISIEGQIVAIADVFDALTTKRSYKPAFPFEQSLGIVQEQAGTHFNPELVAMFLDKREQILKIYQEHYVLG</sequence>
<dbReference type="InterPro" id="IPR029016">
    <property type="entry name" value="GAF-like_dom_sf"/>
</dbReference>
<accession>A0A7C3IQ83</accession>
<keyword evidence="1" id="KW-0472">Membrane</keyword>
<dbReference type="AlphaFoldDB" id="A0A7C3IQ83"/>
<dbReference type="EMBL" id="DSVL01000217">
    <property type="protein sequence ID" value="HFH29266.1"/>
    <property type="molecule type" value="Genomic_DNA"/>
</dbReference>
<dbReference type="Pfam" id="PF01590">
    <property type="entry name" value="GAF"/>
    <property type="match status" value="1"/>
</dbReference>
<reference evidence="3" key="1">
    <citation type="journal article" date="2020" name="mSystems">
        <title>Genome- and Community-Level Interaction Insights into Carbon Utilization and Element Cycling Functions of Hydrothermarchaeota in Hydrothermal Sediment.</title>
        <authorList>
            <person name="Zhou Z."/>
            <person name="Liu Y."/>
            <person name="Xu W."/>
            <person name="Pan J."/>
            <person name="Luo Z.H."/>
            <person name="Li M."/>
        </authorList>
    </citation>
    <scope>NUCLEOTIDE SEQUENCE [LARGE SCALE GENOMIC DNA]</scope>
    <source>
        <strain evidence="3">SpSt-503</strain>
    </source>
</reference>
<evidence type="ECO:0000259" key="2">
    <source>
        <dbReference type="PROSITE" id="PS51832"/>
    </source>
</evidence>
<proteinExistence type="predicted"/>
<dbReference type="InterPro" id="IPR003018">
    <property type="entry name" value="GAF"/>
</dbReference>
<dbReference type="Gene3D" id="3.30.450.40">
    <property type="match status" value="1"/>
</dbReference>
<dbReference type="Gene3D" id="1.10.3210.10">
    <property type="entry name" value="Hypothetical protein af1432"/>
    <property type="match status" value="1"/>
</dbReference>
<keyword evidence="1" id="KW-0812">Transmembrane</keyword>
<dbReference type="PANTHER" id="PTHR45228:SF1">
    <property type="entry name" value="CYCLIC DI-GMP PHOSPHODIESTERASE TM_0186"/>
    <property type="match status" value="1"/>
</dbReference>
<gene>
    <name evidence="3" type="ORF">ENS59_07105</name>
</gene>
<dbReference type="InterPro" id="IPR052020">
    <property type="entry name" value="Cyclic_di-GMP/3'3'-cGAMP_PDE"/>
</dbReference>
<dbReference type="InterPro" id="IPR003607">
    <property type="entry name" value="HD/PDEase_dom"/>
</dbReference>
<dbReference type="CDD" id="cd00077">
    <property type="entry name" value="HDc"/>
    <property type="match status" value="1"/>
</dbReference>
<name>A0A7C3IQ83_9SPIR</name>
<evidence type="ECO:0000313" key="3">
    <source>
        <dbReference type="EMBL" id="HFH29266.1"/>
    </source>
</evidence>
<protein>
    <submittedName>
        <fullName evidence="3">HD domain-containing protein</fullName>
    </submittedName>
</protein>
<organism evidence="3">
    <name type="scientific">Gracilinema caldarium</name>
    <dbReference type="NCBI Taxonomy" id="215591"/>
    <lineage>
        <taxon>Bacteria</taxon>
        <taxon>Pseudomonadati</taxon>
        <taxon>Spirochaetota</taxon>
        <taxon>Spirochaetia</taxon>
        <taxon>Spirochaetales</taxon>
        <taxon>Breznakiellaceae</taxon>
        <taxon>Gracilinema</taxon>
    </lineage>
</organism>
<dbReference type="Pfam" id="PF13487">
    <property type="entry name" value="HD_5"/>
    <property type="match status" value="1"/>
</dbReference>
<evidence type="ECO:0000256" key="1">
    <source>
        <dbReference type="SAM" id="Phobius"/>
    </source>
</evidence>
<dbReference type="PROSITE" id="PS51832">
    <property type="entry name" value="HD_GYP"/>
    <property type="match status" value="1"/>
</dbReference>
<dbReference type="SUPFAM" id="SSF109604">
    <property type="entry name" value="HD-domain/PDEase-like"/>
    <property type="match status" value="1"/>
</dbReference>
<feature type="domain" description="HD-GYP" evidence="2">
    <location>
        <begin position="357"/>
        <end position="566"/>
    </location>
</feature>